<dbReference type="AlphaFoldDB" id="A0A0W8IFP3"/>
<dbReference type="OrthoDB" id="9790710at2"/>
<keyword evidence="1" id="KW-0328">Glycosyltransferase</keyword>
<feature type="region of interest" description="Disordered" evidence="3">
    <location>
        <begin position="182"/>
        <end position="207"/>
    </location>
</feature>
<gene>
    <name evidence="5" type="ORF">AVL63_01650</name>
</gene>
<name>A0A0W8IFP3_9MICC</name>
<evidence type="ECO:0000259" key="4">
    <source>
        <dbReference type="Pfam" id="PF13439"/>
    </source>
</evidence>
<dbReference type="InterPro" id="IPR028098">
    <property type="entry name" value="Glyco_trans_4-like_N"/>
</dbReference>
<dbReference type="SUPFAM" id="SSF53756">
    <property type="entry name" value="UDP-Glycosyltransferase/glycogen phosphorylase"/>
    <property type="match status" value="1"/>
</dbReference>
<dbReference type="Proteomes" id="UP000054023">
    <property type="component" value="Unassembled WGS sequence"/>
</dbReference>
<dbReference type="Gene3D" id="3.40.50.2000">
    <property type="entry name" value="Glycogen Phosphorylase B"/>
    <property type="match status" value="2"/>
</dbReference>
<dbReference type="GO" id="GO:0016757">
    <property type="term" value="F:glycosyltransferase activity"/>
    <property type="evidence" value="ECO:0007669"/>
    <property type="project" value="UniProtKB-KW"/>
</dbReference>
<accession>A0A0W8IFP3</accession>
<dbReference type="PANTHER" id="PTHR12526">
    <property type="entry name" value="GLYCOSYLTRANSFERASE"/>
    <property type="match status" value="1"/>
</dbReference>
<dbReference type="EMBL" id="LQBM01000003">
    <property type="protein sequence ID" value="KUG58780.1"/>
    <property type="molecule type" value="Genomic_DNA"/>
</dbReference>
<keyword evidence="2" id="KW-0808">Transferase</keyword>
<evidence type="ECO:0000256" key="1">
    <source>
        <dbReference type="ARBA" id="ARBA00022676"/>
    </source>
</evidence>
<organism evidence="5 6">
    <name type="scientific">Nesterenkonia jeotgali</name>
    <dbReference type="NCBI Taxonomy" id="317018"/>
    <lineage>
        <taxon>Bacteria</taxon>
        <taxon>Bacillati</taxon>
        <taxon>Actinomycetota</taxon>
        <taxon>Actinomycetes</taxon>
        <taxon>Micrococcales</taxon>
        <taxon>Micrococcaceae</taxon>
        <taxon>Nesterenkonia</taxon>
    </lineage>
</organism>
<dbReference type="RefSeq" id="WP_058888461.1">
    <property type="nucleotide sequence ID" value="NZ_LQBM01000003.1"/>
</dbReference>
<evidence type="ECO:0000256" key="2">
    <source>
        <dbReference type="ARBA" id="ARBA00022679"/>
    </source>
</evidence>
<keyword evidence="6" id="KW-1185">Reference proteome</keyword>
<evidence type="ECO:0000256" key="3">
    <source>
        <dbReference type="SAM" id="MobiDB-lite"/>
    </source>
</evidence>
<evidence type="ECO:0000313" key="6">
    <source>
        <dbReference type="Proteomes" id="UP000054023"/>
    </source>
</evidence>
<dbReference type="Pfam" id="PF13692">
    <property type="entry name" value="Glyco_trans_1_4"/>
    <property type="match status" value="1"/>
</dbReference>
<evidence type="ECO:0000313" key="5">
    <source>
        <dbReference type="EMBL" id="KUG58780.1"/>
    </source>
</evidence>
<sequence>MRIGYLLADPGIGIFGSKGASVHAQEMIRAFRALGHEVTVFCTKRGDRHDDPTSASVPSDLTDLPVFVVPVSGVKTAAAREVAVARASARMAELAAEGDFDLLYERYSLFSTAGATARRRGVAPLVIEVNSPLLSEQRLHRSLHDEPTAARATRESFSRADLLSCVSAPVAEWALELLGTDTTSGDRSPRVRVTPNGVDPARFTPGPRDPQNRVIIGFLGTLKPWHGTDLLLRAFARVLQTQPGSGPQPGLRIIGGGPEQEHLESLATELGIGARVEFTGPVSPAQVPQLLADLDIATAPYPAPAAQAEHYFSPLKVYEYLAAGIPVVASALGELPALLEGRPSTVERTGIPGGTRAEEEAPAAGVTVTPGDSEALARALTRLIQDPALRADLGAAGRRRVEAEHSWVQRALSVLAAVPAREVTSR</sequence>
<dbReference type="Pfam" id="PF13439">
    <property type="entry name" value="Glyco_transf_4"/>
    <property type="match status" value="1"/>
</dbReference>
<dbReference type="STRING" id="317018.AVL63_01650"/>
<feature type="domain" description="Glycosyltransferase subfamily 4-like N-terminal" evidence="4">
    <location>
        <begin position="19"/>
        <end position="202"/>
    </location>
</feature>
<proteinExistence type="predicted"/>
<reference evidence="6" key="1">
    <citation type="submission" date="2015-12" db="EMBL/GenBank/DDBJ databases">
        <authorList>
            <person name="Nair G.R."/>
            <person name="Kaur G."/>
            <person name="Mayilraj S."/>
        </authorList>
    </citation>
    <scope>NUCLEOTIDE SEQUENCE [LARGE SCALE GENOMIC DNA]</scope>
    <source>
        <strain evidence="6">CD08_7</strain>
    </source>
</reference>
<comment type="caution">
    <text evidence="5">The sequence shown here is derived from an EMBL/GenBank/DDBJ whole genome shotgun (WGS) entry which is preliminary data.</text>
</comment>
<dbReference type="PANTHER" id="PTHR12526:SF636">
    <property type="entry name" value="BLL3647 PROTEIN"/>
    <property type="match status" value="1"/>
</dbReference>
<protein>
    <recommendedName>
        <fullName evidence="4">Glycosyltransferase subfamily 4-like N-terminal domain-containing protein</fullName>
    </recommendedName>
</protein>
<dbReference type="CDD" id="cd03801">
    <property type="entry name" value="GT4_PimA-like"/>
    <property type="match status" value="1"/>
</dbReference>